<dbReference type="GO" id="GO:0016301">
    <property type="term" value="F:kinase activity"/>
    <property type="evidence" value="ECO:0007669"/>
    <property type="project" value="UniProtKB-KW"/>
</dbReference>
<reference evidence="2" key="2">
    <citation type="submission" date="2023-04" db="EMBL/GenBank/DDBJ databases">
        <authorList>
            <person name="Bruccoleri R.E."/>
            <person name="Oakeley E.J."/>
            <person name="Faust A.-M."/>
            <person name="Dessus-Babus S."/>
            <person name="Altorfer M."/>
            <person name="Burckhardt D."/>
            <person name="Oertli M."/>
            <person name="Naumann U."/>
            <person name="Petersen F."/>
            <person name="Wong J."/>
        </authorList>
    </citation>
    <scope>NUCLEOTIDE SEQUENCE</scope>
    <source>
        <strain evidence="2">GSM-AAB239-AS_SAM_17_03QT</strain>
        <tissue evidence="2">Leaf</tissue>
    </source>
</reference>
<accession>A0AAX6HTD2</accession>
<proteinExistence type="predicted"/>
<keyword evidence="2" id="KW-0675">Receptor</keyword>
<dbReference type="Proteomes" id="UP001140949">
    <property type="component" value="Unassembled WGS sequence"/>
</dbReference>
<keyword evidence="3" id="KW-1185">Reference proteome</keyword>
<reference evidence="2" key="1">
    <citation type="journal article" date="2023" name="GigaByte">
        <title>Genome assembly of the bearded iris, Iris pallida Lam.</title>
        <authorList>
            <person name="Bruccoleri R.E."/>
            <person name="Oakeley E.J."/>
            <person name="Faust A.M.E."/>
            <person name="Altorfer M."/>
            <person name="Dessus-Babus S."/>
            <person name="Burckhardt D."/>
            <person name="Oertli M."/>
            <person name="Naumann U."/>
            <person name="Petersen F."/>
            <person name="Wong J."/>
        </authorList>
    </citation>
    <scope>NUCLEOTIDE SEQUENCE</scope>
    <source>
        <strain evidence="2">GSM-AAB239-AS_SAM_17_03QT</strain>
    </source>
</reference>
<keyword evidence="2" id="KW-0808">Transferase</keyword>
<dbReference type="AlphaFoldDB" id="A0AAX6HTD2"/>
<sequence>MPMVFHPSATPGPPRRSAPISPETRPTPRPSTALRASATMTLPEPPSAGDSSFRVGCTSDPPTSELVELSTIVPPVSKLRFSRDHS</sequence>
<organism evidence="2 3">
    <name type="scientific">Iris pallida</name>
    <name type="common">Sweet iris</name>
    <dbReference type="NCBI Taxonomy" id="29817"/>
    <lineage>
        <taxon>Eukaryota</taxon>
        <taxon>Viridiplantae</taxon>
        <taxon>Streptophyta</taxon>
        <taxon>Embryophyta</taxon>
        <taxon>Tracheophyta</taxon>
        <taxon>Spermatophyta</taxon>
        <taxon>Magnoliopsida</taxon>
        <taxon>Liliopsida</taxon>
        <taxon>Asparagales</taxon>
        <taxon>Iridaceae</taxon>
        <taxon>Iridoideae</taxon>
        <taxon>Irideae</taxon>
        <taxon>Iris</taxon>
    </lineage>
</organism>
<gene>
    <name evidence="2" type="ORF">M6B38_294600</name>
</gene>
<protein>
    <submittedName>
        <fullName evidence="2">Proline-rich receptor-like protein kinase PERK8</fullName>
    </submittedName>
</protein>
<name>A0AAX6HTD2_IRIPA</name>
<evidence type="ECO:0000313" key="2">
    <source>
        <dbReference type="EMBL" id="KAJ6844018.1"/>
    </source>
</evidence>
<keyword evidence="2" id="KW-0418">Kinase</keyword>
<evidence type="ECO:0000256" key="1">
    <source>
        <dbReference type="SAM" id="MobiDB-lite"/>
    </source>
</evidence>
<comment type="caution">
    <text evidence="2">The sequence shown here is derived from an EMBL/GenBank/DDBJ whole genome shotgun (WGS) entry which is preliminary data.</text>
</comment>
<dbReference type="EMBL" id="JANAVB010006798">
    <property type="protein sequence ID" value="KAJ6844018.1"/>
    <property type="molecule type" value="Genomic_DNA"/>
</dbReference>
<feature type="region of interest" description="Disordered" evidence="1">
    <location>
        <begin position="1"/>
        <end position="69"/>
    </location>
</feature>
<evidence type="ECO:0000313" key="3">
    <source>
        <dbReference type="Proteomes" id="UP001140949"/>
    </source>
</evidence>